<keyword evidence="1" id="KW-0472">Membrane</keyword>
<reference evidence="2" key="1">
    <citation type="submission" date="2021-01" db="EMBL/GenBank/DDBJ databases">
        <authorList>
            <person name="Corre E."/>
            <person name="Pelletier E."/>
            <person name="Niang G."/>
            <person name="Scheremetjew M."/>
            <person name="Finn R."/>
            <person name="Kale V."/>
            <person name="Holt S."/>
            <person name="Cochrane G."/>
            <person name="Meng A."/>
            <person name="Brown T."/>
            <person name="Cohen L."/>
        </authorList>
    </citation>
    <scope>NUCLEOTIDE SEQUENCE</scope>
    <source>
        <strain evidence="2">Pop2</strain>
    </source>
</reference>
<gene>
    <name evidence="2" type="ORF">DBRI1063_LOCUS7571</name>
</gene>
<feature type="transmembrane region" description="Helical" evidence="1">
    <location>
        <begin position="90"/>
        <end position="110"/>
    </location>
</feature>
<evidence type="ECO:0000256" key="1">
    <source>
        <dbReference type="SAM" id="Phobius"/>
    </source>
</evidence>
<name>A0A7S1YYM8_9STRA</name>
<protein>
    <submittedName>
        <fullName evidence="2">Uncharacterized protein</fullName>
    </submittedName>
</protein>
<keyword evidence="1" id="KW-0812">Transmembrane</keyword>
<sequence>MSRSVTLYEMHCLWTWQLWAFVLVLIPSIGLLFLLHVMRAYKKRILILKLVEMSISIFFFIVPSLGSSYFHLHHWFFGWLLGMHCNFDVWWSRAAMAWCWGMYINGIAVYGRDPVLTCEYAYFLSMDNHCPYMQCYIEAMEHKNETHTNVTEMILADWRNCSAEGFHP</sequence>
<proteinExistence type="predicted"/>
<dbReference type="AlphaFoldDB" id="A0A7S1YYM8"/>
<organism evidence="2">
    <name type="scientific">Ditylum brightwellii</name>
    <dbReference type="NCBI Taxonomy" id="49249"/>
    <lineage>
        <taxon>Eukaryota</taxon>
        <taxon>Sar</taxon>
        <taxon>Stramenopiles</taxon>
        <taxon>Ochrophyta</taxon>
        <taxon>Bacillariophyta</taxon>
        <taxon>Mediophyceae</taxon>
        <taxon>Lithodesmiophycidae</taxon>
        <taxon>Lithodesmiales</taxon>
        <taxon>Lithodesmiaceae</taxon>
        <taxon>Ditylum</taxon>
    </lineage>
</organism>
<accession>A0A7S1YYM8</accession>
<dbReference type="EMBL" id="HBGN01011870">
    <property type="protein sequence ID" value="CAD9323484.1"/>
    <property type="molecule type" value="Transcribed_RNA"/>
</dbReference>
<keyword evidence="1" id="KW-1133">Transmembrane helix</keyword>
<feature type="transmembrane region" description="Helical" evidence="1">
    <location>
        <begin position="50"/>
        <end position="70"/>
    </location>
</feature>
<evidence type="ECO:0000313" key="2">
    <source>
        <dbReference type="EMBL" id="CAD9323484.1"/>
    </source>
</evidence>
<feature type="transmembrane region" description="Helical" evidence="1">
    <location>
        <begin position="16"/>
        <end position="38"/>
    </location>
</feature>